<dbReference type="InterPro" id="IPR016024">
    <property type="entry name" value="ARM-type_fold"/>
</dbReference>
<dbReference type="PATRIC" id="fig|1631356.3.peg.692"/>
<gene>
    <name evidence="3" type="ORF">VV01_03800</name>
</gene>
<evidence type="ECO:0000313" key="4">
    <source>
        <dbReference type="Proteomes" id="UP000037397"/>
    </source>
</evidence>
<dbReference type="Pfam" id="PF13646">
    <property type="entry name" value="HEAT_2"/>
    <property type="match status" value="1"/>
</dbReference>
<keyword evidence="4" id="KW-1185">Reference proteome</keyword>
<keyword evidence="1" id="KW-0238">DNA-binding</keyword>
<dbReference type="PRINTS" id="PR00040">
    <property type="entry name" value="HTHMERR"/>
</dbReference>
<dbReference type="InterPro" id="IPR009061">
    <property type="entry name" value="DNA-bd_dom_put_sf"/>
</dbReference>
<protein>
    <recommendedName>
        <fullName evidence="2">HTH merR-type domain-containing protein</fullName>
    </recommendedName>
</protein>
<dbReference type="Gene3D" id="1.25.10.10">
    <property type="entry name" value="Leucine-rich Repeat Variant"/>
    <property type="match status" value="1"/>
</dbReference>
<evidence type="ECO:0000313" key="3">
    <source>
        <dbReference type="EMBL" id="KNX36473.1"/>
    </source>
</evidence>
<dbReference type="PROSITE" id="PS50937">
    <property type="entry name" value="HTH_MERR_2"/>
    <property type="match status" value="1"/>
</dbReference>
<dbReference type="SUPFAM" id="SSF46955">
    <property type="entry name" value="Putative DNA-binding domain"/>
    <property type="match status" value="1"/>
</dbReference>
<dbReference type="SUPFAM" id="SSF48371">
    <property type="entry name" value="ARM repeat"/>
    <property type="match status" value="1"/>
</dbReference>
<name>A0A0L6CG39_9MICO</name>
<accession>A0A0L6CG39</accession>
<dbReference type="GO" id="GO:0003677">
    <property type="term" value="F:DNA binding"/>
    <property type="evidence" value="ECO:0007669"/>
    <property type="project" value="UniProtKB-KW"/>
</dbReference>
<comment type="caution">
    <text evidence="3">The sequence shown here is derived from an EMBL/GenBank/DDBJ whole genome shotgun (WGS) entry which is preliminary data.</text>
</comment>
<sequence>MLIGEVARRSGVSVRMLRHYDRLGLVTPSERTSGGYREYAEADVRRLLHVESLRAFGLTLEQVGRALDEDDFSPMRLIDDLAARTQERIDAETELLARLKHLRSTSTETWGSALQVIGLLRAVESGSGARRTHALLTHGDADLPADALAERLLAEDDPNVAGTLLWALARADGHGLAVLTRGLGADDVVVRRRAVRALSSLVDDESVATLLPGLDDADVQVGETAALVLGLHGRPEALRPLVQMVVSGRRDVEAAEALGALAGSDLGAAGVVEALLGAATSVAEAGRPSARLRVTQALAEIDHAEATGALRSLATDTDPTVAATAAGVLKTR</sequence>
<dbReference type="OrthoDB" id="9809391at2"/>
<dbReference type="SMART" id="SM00567">
    <property type="entry name" value="EZ_HEAT"/>
    <property type="match status" value="3"/>
</dbReference>
<dbReference type="STRING" id="1631356.VV01_03800"/>
<dbReference type="Proteomes" id="UP000037397">
    <property type="component" value="Unassembled WGS sequence"/>
</dbReference>
<dbReference type="PROSITE" id="PS00552">
    <property type="entry name" value="HTH_MERR_1"/>
    <property type="match status" value="1"/>
</dbReference>
<dbReference type="InterPro" id="IPR000551">
    <property type="entry name" value="MerR-type_HTH_dom"/>
</dbReference>
<dbReference type="EMBL" id="LAIR01000002">
    <property type="protein sequence ID" value="KNX36473.1"/>
    <property type="molecule type" value="Genomic_DNA"/>
</dbReference>
<dbReference type="InterPro" id="IPR011989">
    <property type="entry name" value="ARM-like"/>
</dbReference>
<reference evidence="4" key="1">
    <citation type="submission" date="2015-03" db="EMBL/GenBank/DDBJ databases">
        <title>Luteipulveratus halotolerans sp. nov., a novel actinobacterium (Dermacoccaceae) from Sarawak, Malaysia.</title>
        <authorList>
            <person name="Juboi H."/>
            <person name="Basik A."/>
            <person name="Shamsul S.S."/>
            <person name="Arnold P."/>
            <person name="Schmitt E.K."/>
            <person name="Sanglier J.-J."/>
            <person name="Yeo T."/>
        </authorList>
    </citation>
    <scope>NUCLEOTIDE SEQUENCE [LARGE SCALE GENOMIC DNA]</scope>
    <source>
        <strain evidence="4">C296001</strain>
    </source>
</reference>
<evidence type="ECO:0000259" key="2">
    <source>
        <dbReference type="PROSITE" id="PS50937"/>
    </source>
</evidence>
<dbReference type="Pfam" id="PF13411">
    <property type="entry name" value="MerR_1"/>
    <property type="match status" value="1"/>
</dbReference>
<dbReference type="AlphaFoldDB" id="A0A0L6CG39"/>
<dbReference type="SMART" id="SM00422">
    <property type="entry name" value="HTH_MERR"/>
    <property type="match status" value="1"/>
</dbReference>
<proteinExistence type="predicted"/>
<dbReference type="RefSeq" id="WP_050668728.1">
    <property type="nucleotide sequence ID" value="NZ_LAIR01000002.1"/>
</dbReference>
<dbReference type="GO" id="GO:0003700">
    <property type="term" value="F:DNA-binding transcription factor activity"/>
    <property type="evidence" value="ECO:0007669"/>
    <property type="project" value="InterPro"/>
</dbReference>
<dbReference type="PANTHER" id="PTHR30204">
    <property type="entry name" value="REDOX-CYCLING DRUG-SENSING TRANSCRIPTIONAL ACTIVATOR SOXR"/>
    <property type="match status" value="1"/>
</dbReference>
<evidence type="ECO:0000256" key="1">
    <source>
        <dbReference type="ARBA" id="ARBA00023125"/>
    </source>
</evidence>
<dbReference type="Gene3D" id="1.10.1660.10">
    <property type="match status" value="1"/>
</dbReference>
<organism evidence="3 4">
    <name type="scientific">Luteipulveratus halotolerans</name>
    <dbReference type="NCBI Taxonomy" id="1631356"/>
    <lineage>
        <taxon>Bacteria</taxon>
        <taxon>Bacillati</taxon>
        <taxon>Actinomycetota</taxon>
        <taxon>Actinomycetes</taxon>
        <taxon>Micrococcales</taxon>
        <taxon>Dermacoccaceae</taxon>
        <taxon>Luteipulveratus</taxon>
    </lineage>
</organism>
<dbReference type="InterPro" id="IPR004155">
    <property type="entry name" value="PBS_lyase_HEAT"/>
</dbReference>
<dbReference type="PANTHER" id="PTHR30204:SF93">
    <property type="entry name" value="HTH MERR-TYPE DOMAIN-CONTAINING PROTEIN"/>
    <property type="match status" value="1"/>
</dbReference>
<dbReference type="InterPro" id="IPR047057">
    <property type="entry name" value="MerR_fam"/>
</dbReference>
<feature type="domain" description="HTH merR-type" evidence="2">
    <location>
        <begin position="1"/>
        <end position="69"/>
    </location>
</feature>